<keyword evidence="3" id="KW-1185">Reference proteome</keyword>
<comment type="caution">
    <text evidence="2">The sequence shown here is derived from an EMBL/GenBank/DDBJ whole genome shotgun (WGS) entry which is preliminary data.</text>
</comment>
<dbReference type="Proteomes" id="UP001597534">
    <property type="component" value="Unassembled WGS sequence"/>
</dbReference>
<evidence type="ECO:0000259" key="1">
    <source>
        <dbReference type="PROSITE" id="PS50943"/>
    </source>
</evidence>
<dbReference type="SMART" id="SM00530">
    <property type="entry name" value="HTH_XRE"/>
    <property type="match status" value="1"/>
</dbReference>
<organism evidence="2 3">
    <name type="scientific">Flavobacterium chuncheonense</name>
    <dbReference type="NCBI Taxonomy" id="2026653"/>
    <lineage>
        <taxon>Bacteria</taxon>
        <taxon>Pseudomonadati</taxon>
        <taxon>Bacteroidota</taxon>
        <taxon>Flavobacteriia</taxon>
        <taxon>Flavobacteriales</taxon>
        <taxon>Flavobacteriaceae</taxon>
        <taxon>Flavobacterium</taxon>
    </lineage>
</organism>
<name>A0ABW5YI76_9FLAO</name>
<evidence type="ECO:0000313" key="2">
    <source>
        <dbReference type="EMBL" id="MFD2890701.1"/>
    </source>
</evidence>
<dbReference type="InterPro" id="IPR010982">
    <property type="entry name" value="Lambda_DNA-bd_dom_sf"/>
</dbReference>
<gene>
    <name evidence="2" type="ORF">ACFS5J_01570</name>
</gene>
<feature type="domain" description="HTH cro/C1-type" evidence="1">
    <location>
        <begin position="19"/>
        <end position="66"/>
    </location>
</feature>
<dbReference type="RefSeq" id="WP_379810176.1">
    <property type="nucleotide sequence ID" value="NZ_JBHUPC010000006.1"/>
</dbReference>
<dbReference type="Pfam" id="PF01381">
    <property type="entry name" value="HTH_3"/>
    <property type="match status" value="1"/>
</dbReference>
<sequence length="167" mass="18940">MVNTDDFIKRLETIFDYYNLTASSFADKIGVQRSSLSHLLSGRNKPSLDFILKVTEVFPEIDLYWILNGRGNFPSSEEDNIVQNEVSNSMPHPSPVTLKNEFGSNEVLGSLFTEEHFDSSKTSVKPNEAIKNSNMEVLNTPVSNVETDIDYVVIFYSDGTFRKYKPK</sequence>
<dbReference type="CDD" id="cd00093">
    <property type="entry name" value="HTH_XRE"/>
    <property type="match status" value="1"/>
</dbReference>
<dbReference type="PROSITE" id="PS50943">
    <property type="entry name" value="HTH_CROC1"/>
    <property type="match status" value="1"/>
</dbReference>
<evidence type="ECO:0000313" key="3">
    <source>
        <dbReference type="Proteomes" id="UP001597534"/>
    </source>
</evidence>
<reference evidence="3" key="1">
    <citation type="journal article" date="2019" name="Int. J. Syst. Evol. Microbiol.">
        <title>The Global Catalogue of Microorganisms (GCM) 10K type strain sequencing project: providing services to taxonomists for standard genome sequencing and annotation.</title>
        <authorList>
            <consortium name="The Broad Institute Genomics Platform"/>
            <consortium name="The Broad Institute Genome Sequencing Center for Infectious Disease"/>
            <person name="Wu L."/>
            <person name="Ma J."/>
        </authorList>
    </citation>
    <scope>NUCLEOTIDE SEQUENCE [LARGE SCALE GENOMIC DNA]</scope>
    <source>
        <strain evidence="3">KCTC 22671</strain>
    </source>
</reference>
<dbReference type="SUPFAM" id="SSF47413">
    <property type="entry name" value="lambda repressor-like DNA-binding domains"/>
    <property type="match status" value="1"/>
</dbReference>
<protein>
    <submittedName>
        <fullName evidence="2">Helix-turn-helix domain-containing protein</fullName>
    </submittedName>
</protein>
<dbReference type="Gene3D" id="1.10.260.40">
    <property type="entry name" value="lambda repressor-like DNA-binding domains"/>
    <property type="match status" value="1"/>
</dbReference>
<dbReference type="InterPro" id="IPR001387">
    <property type="entry name" value="Cro/C1-type_HTH"/>
</dbReference>
<dbReference type="EMBL" id="JBHUPC010000006">
    <property type="protein sequence ID" value="MFD2890701.1"/>
    <property type="molecule type" value="Genomic_DNA"/>
</dbReference>
<proteinExistence type="predicted"/>
<accession>A0ABW5YI76</accession>